<dbReference type="RefSeq" id="WP_284724021.1">
    <property type="nucleotide sequence ID" value="NZ_FXTU01000002.1"/>
</dbReference>
<dbReference type="Pfam" id="PF07791">
    <property type="entry name" value="Imm11"/>
    <property type="match status" value="1"/>
</dbReference>
<dbReference type="InterPro" id="IPR012433">
    <property type="entry name" value="Imm11"/>
</dbReference>
<reference evidence="2" key="1">
    <citation type="submission" date="2017-05" db="EMBL/GenBank/DDBJ databases">
        <authorList>
            <person name="Varghese N."/>
            <person name="Submissions S."/>
        </authorList>
    </citation>
    <scope>NUCLEOTIDE SEQUENCE</scope>
    <source>
        <strain evidence="2">DSM 45262</strain>
    </source>
</reference>
<keyword evidence="3" id="KW-1185">Reference proteome</keyword>
<evidence type="ECO:0000313" key="2">
    <source>
        <dbReference type="EMBL" id="SMP09393.1"/>
    </source>
</evidence>
<proteinExistence type="predicted"/>
<comment type="caution">
    <text evidence="2">The sequence shown here is derived from an EMBL/GenBank/DDBJ whole genome shotgun (WGS) entry which is preliminary data.</text>
</comment>
<protein>
    <recommendedName>
        <fullName evidence="1">Immunity MXAN-0049 protein domain-containing protein</fullName>
    </recommendedName>
</protein>
<dbReference type="EMBL" id="FXTU01000002">
    <property type="protein sequence ID" value="SMP09393.1"/>
    <property type="molecule type" value="Genomic_DNA"/>
</dbReference>
<gene>
    <name evidence="2" type="ORF">SAMN06265361_10291</name>
</gene>
<organism evidence="2 3">
    <name type="scientific">Laceyella tengchongensis</name>
    <dbReference type="NCBI Taxonomy" id="574699"/>
    <lineage>
        <taxon>Bacteria</taxon>
        <taxon>Bacillati</taxon>
        <taxon>Bacillota</taxon>
        <taxon>Bacilli</taxon>
        <taxon>Bacillales</taxon>
        <taxon>Thermoactinomycetaceae</taxon>
        <taxon>Laceyella</taxon>
    </lineage>
</organism>
<sequence>MKIWELKASLDERFETLQLVNFDQAYEKYFKERFHSITPLADVWEDVNVFTLEDGEPSDCPIFWGHSATLVCSDRAFNELQKFLKDKVEGLPLIHPQKEYYAIHVMNAIDAIDYQHAVIRQLSTGLKVGFERYAFIPEKVKNEHVFRIWLDDRIGLMVFVSDEFKEAVESKGLVGFQFTEVWNSKKLVF</sequence>
<accession>A0AA45WKY0</accession>
<name>A0AA45WKY0_9BACL</name>
<dbReference type="AlphaFoldDB" id="A0AA45WKY0"/>
<evidence type="ECO:0000259" key="1">
    <source>
        <dbReference type="Pfam" id="PF07791"/>
    </source>
</evidence>
<feature type="domain" description="Immunity MXAN-0049 protein" evidence="1">
    <location>
        <begin position="96"/>
        <end position="181"/>
    </location>
</feature>
<dbReference type="Proteomes" id="UP001157946">
    <property type="component" value="Unassembled WGS sequence"/>
</dbReference>
<evidence type="ECO:0000313" key="3">
    <source>
        <dbReference type="Proteomes" id="UP001157946"/>
    </source>
</evidence>